<dbReference type="RefSeq" id="WP_342160525.1">
    <property type="nucleotide sequence ID" value="NZ_JBCDNA010000002.1"/>
</dbReference>
<gene>
    <name evidence="1" type="ORF">AABB81_10845</name>
</gene>
<proteinExistence type="predicted"/>
<organism evidence="1 2">
    <name type="scientific">Lutimonas vermicola</name>
    <dbReference type="NCBI Taxonomy" id="414288"/>
    <lineage>
        <taxon>Bacteria</taxon>
        <taxon>Pseudomonadati</taxon>
        <taxon>Bacteroidota</taxon>
        <taxon>Flavobacteriia</taxon>
        <taxon>Flavobacteriales</taxon>
        <taxon>Flavobacteriaceae</taxon>
        <taxon>Lutimonas</taxon>
    </lineage>
</organism>
<dbReference type="EMBL" id="JBCDNA010000002">
    <property type="protein sequence ID" value="MEL4456396.1"/>
    <property type="molecule type" value="Genomic_DNA"/>
</dbReference>
<evidence type="ECO:0000313" key="2">
    <source>
        <dbReference type="Proteomes" id="UP001474120"/>
    </source>
</evidence>
<reference evidence="1 2" key="1">
    <citation type="submission" date="2024-04" db="EMBL/GenBank/DDBJ databases">
        <title>whole genome sequencing of Lutimonas vermicola strain IMCC1616.</title>
        <authorList>
            <person name="Bae S.S."/>
        </authorList>
    </citation>
    <scope>NUCLEOTIDE SEQUENCE [LARGE SCALE GENOMIC DNA]</scope>
    <source>
        <strain evidence="1 2">IMCC1616</strain>
    </source>
</reference>
<sequence>MLRTLVIYRGLCPSFAFIDEYTMVTLSFGRKNTTLLLIDIKDKIEVLDAIKIPGRGHKAMELAGKKARMALFRNTSGGAYFFLSKDNQVIIPGPEYSIFYIPIENKKFVRNRTVSFDILEEIEKGDLLVEGLSDKEGRNKLTAVMPDAHGNVWYTSKMGVIGVIDLQGFKKGDFKEKGLCPKTYSFYIGEFGLLKKIEYFFGEKYESLEDVAFYREGMSDVEYRKEFREFFMLEPETREEIQNSFSIGPDGVYIVSNIALYKFRFNDEKKIIELDTKWQKNFNETGDLIYPNDGTQKKRQLNDGSGTTPTLMDDRFVIIADNDARQINVNIYSQEDGHLVGRHSVFAKDSSACENSIVAYKNSLFIGNTSNYTDPFDFNDTPGGIDRFDYNEKTGKFERIKNWPVEHIDAKTATPKMSTEIGVIYVYNREEESDDGHPDWQLTAIDYQTGRKVFYLRPEFEKGEFNDNISFLMKWFSLGLKNYDQKVFNNIWATYTFGPNNSIFIGAYRGFLKFSSDPKPN</sequence>
<evidence type="ECO:0000313" key="1">
    <source>
        <dbReference type="EMBL" id="MEL4456396.1"/>
    </source>
</evidence>
<protein>
    <submittedName>
        <fullName evidence="1">Uncharacterized protein</fullName>
    </submittedName>
</protein>
<accession>A0ABU9L1S8</accession>
<keyword evidence="2" id="KW-1185">Reference proteome</keyword>
<comment type="caution">
    <text evidence="1">The sequence shown here is derived from an EMBL/GenBank/DDBJ whole genome shotgun (WGS) entry which is preliminary data.</text>
</comment>
<name>A0ABU9L1S8_9FLAO</name>
<dbReference type="Proteomes" id="UP001474120">
    <property type="component" value="Unassembled WGS sequence"/>
</dbReference>